<evidence type="ECO:0000256" key="3">
    <source>
        <dbReference type="ARBA" id="ARBA00022692"/>
    </source>
</evidence>
<sequence length="240" mass="26358">MFNSTPEPEQRRRVVNEAGLNGFLTKMYGFVGLSVFVSAISSFLVMTTFRAAVFGYFTQHTGMMWLLLLLPIALSMGISASATRNPTGSFIMLMVLSIMYGVEFALLAGVYTGADITAAFVSSAAIFIVMALYGTLTKRSLDRFGAHAMAALIALILASLINMFLNSPAITYIFSYIAVIIFVVLTAYDAQKMKNIYLNYQDQVSVTGLAIMGALQLYLDFINLFIQLLQIFGMGSDRRD</sequence>
<comment type="subcellular location">
    <subcellularLocation>
        <location evidence="1">Membrane</location>
        <topology evidence="1">Multi-pass membrane protein</topology>
    </subcellularLocation>
</comment>
<evidence type="ECO:0000313" key="7">
    <source>
        <dbReference type="EMBL" id="AJT50093.1"/>
    </source>
</evidence>
<evidence type="ECO:0000256" key="5">
    <source>
        <dbReference type="ARBA" id="ARBA00023136"/>
    </source>
</evidence>
<feature type="transmembrane region" description="Helical" evidence="6">
    <location>
        <begin position="171"/>
        <end position="188"/>
    </location>
</feature>
<name>A0A0D4CJ05_LIMMU</name>
<reference evidence="7 8" key="1">
    <citation type="journal article" date="2012" name="J. Bacteriol.">
        <title>Genome sequence of Lactobacillus mucosae LM1, isolated from piglet feces.</title>
        <authorList>
            <person name="Lee J.H."/>
            <person name="Valeriano V.D."/>
            <person name="Shin Y.R."/>
            <person name="Chae J.P."/>
            <person name="Kim G.B."/>
            <person name="Ham J.S."/>
            <person name="Chun J."/>
            <person name="Kang D.K."/>
        </authorList>
    </citation>
    <scope>NUCLEOTIDE SEQUENCE [LARGE SCALE GENOMIC DNA]</scope>
    <source>
        <strain evidence="7 8">LM1</strain>
    </source>
</reference>
<feature type="transmembrane region" description="Helical" evidence="6">
    <location>
        <begin position="148"/>
        <end position="165"/>
    </location>
</feature>
<keyword evidence="5 6" id="KW-0472">Membrane</keyword>
<dbReference type="HOGENOM" id="CLU_058671_1_1_9"/>
<accession>A0A0D4CJ05</accession>
<evidence type="ECO:0000256" key="6">
    <source>
        <dbReference type="RuleBase" id="RU004379"/>
    </source>
</evidence>
<dbReference type="RefSeq" id="WP_033935309.1">
    <property type="nucleotide sequence ID" value="NZ_CP011013.1"/>
</dbReference>
<proteinExistence type="inferred from homology"/>
<feature type="transmembrane region" description="Helical" evidence="6">
    <location>
        <begin position="30"/>
        <end position="57"/>
    </location>
</feature>
<evidence type="ECO:0000256" key="4">
    <source>
        <dbReference type="ARBA" id="ARBA00022989"/>
    </source>
</evidence>
<dbReference type="InterPro" id="IPR006214">
    <property type="entry name" value="Bax_inhibitor_1-related"/>
</dbReference>
<dbReference type="GO" id="GO:0016020">
    <property type="term" value="C:membrane"/>
    <property type="evidence" value="ECO:0007669"/>
    <property type="project" value="UniProtKB-SubCell"/>
</dbReference>
<dbReference type="STRING" id="1130798.LBLM1_02725"/>
<evidence type="ECO:0000313" key="8">
    <source>
        <dbReference type="Proteomes" id="UP000003645"/>
    </source>
</evidence>
<gene>
    <name evidence="7" type="ORF">LBLM1_02725</name>
</gene>
<keyword evidence="4 6" id="KW-1133">Transmembrane helix</keyword>
<dbReference type="PANTHER" id="PTHR23291">
    <property type="entry name" value="BAX INHIBITOR-RELATED"/>
    <property type="match status" value="1"/>
</dbReference>
<feature type="transmembrane region" description="Helical" evidence="6">
    <location>
        <begin position="90"/>
        <end position="110"/>
    </location>
</feature>
<feature type="transmembrane region" description="Helical" evidence="6">
    <location>
        <begin position="116"/>
        <end position="136"/>
    </location>
</feature>
<keyword evidence="3 6" id="KW-0812">Transmembrane</keyword>
<keyword evidence="8" id="KW-1185">Reference proteome</keyword>
<evidence type="ECO:0000256" key="2">
    <source>
        <dbReference type="ARBA" id="ARBA00010350"/>
    </source>
</evidence>
<dbReference type="PANTHER" id="PTHR23291:SF50">
    <property type="entry name" value="PROTEIN LIFEGUARD 4"/>
    <property type="match status" value="1"/>
</dbReference>
<comment type="similarity">
    <text evidence="2 6">Belongs to the BI1 family.</text>
</comment>
<evidence type="ECO:0000256" key="1">
    <source>
        <dbReference type="ARBA" id="ARBA00004141"/>
    </source>
</evidence>
<dbReference type="EMBL" id="CP011013">
    <property type="protein sequence ID" value="AJT50093.1"/>
    <property type="molecule type" value="Genomic_DNA"/>
</dbReference>
<dbReference type="Proteomes" id="UP000003645">
    <property type="component" value="Chromosome"/>
</dbReference>
<dbReference type="Pfam" id="PF01027">
    <property type="entry name" value="Bax1-I"/>
    <property type="match status" value="1"/>
</dbReference>
<dbReference type="AlphaFoldDB" id="A0A0D4CJ05"/>
<dbReference type="KEGG" id="lmu:LBLM1_02725"/>
<dbReference type="CDD" id="cd10432">
    <property type="entry name" value="BI-1-like_bacterial"/>
    <property type="match status" value="1"/>
</dbReference>
<dbReference type="OrthoDB" id="9793828at2"/>
<protein>
    <submittedName>
        <fullName evidence="7">Membrane protein</fullName>
    </submittedName>
</protein>
<organism evidence="7 8">
    <name type="scientific">Limosilactobacillus mucosae LM1</name>
    <dbReference type="NCBI Taxonomy" id="1130798"/>
    <lineage>
        <taxon>Bacteria</taxon>
        <taxon>Bacillati</taxon>
        <taxon>Bacillota</taxon>
        <taxon>Bacilli</taxon>
        <taxon>Lactobacillales</taxon>
        <taxon>Lactobacillaceae</taxon>
        <taxon>Limosilactobacillus</taxon>
    </lineage>
</organism>
<feature type="transmembrane region" description="Helical" evidence="6">
    <location>
        <begin position="209"/>
        <end position="232"/>
    </location>
</feature>
<feature type="transmembrane region" description="Helical" evidence="6">
    <location>
        <begin position="63"/>
        <end position="83"/>
    </location>
</feature>